<dbReference type="EMBL" id="BJWL01000010">
    <property type="protein sequence ID" value="GFY95209.1"/>
    <property type="molecule type" value="Genomic_DNA"/>
</dbReference>
<dbReference type="Proteomes" id="UP000585474">
    <property type="component" value="Unassembled WGS sequence"/>
</dbReference>
<protein>
    <submittedName>
        <fullName evidence="2">Uncharacterized protein</fullName>
    </submittedName>
</protein>
<proteinExistence type="predicted"/>
<accession>A0A7J0FAG8</accession>
<evidence type="ECO:0000313" key="3">
    <source>
        <dbReference type="Proteomes" id="UP000585474"/>
    </source>
</evidence>
<reference evidence="2 3" key="1">
    <citation type="submission" date="2019-07" db="EMBL/GenBank/DDBJ databases">
        <title>De Novo Assembly of kiwifruit Actinidia rufa.</title>
        <authorList>
            <person name="Sugita-Konishi S."/>
            <person name="Sato K."/>
            <person name="Mori E."/>
            <person name="Abe Y."/>
            <person name="Kisaki G."/>
            <person name="Hamano K."/>
            <person name="Suezawa K."/>
            <person name="Otani M."/>
            <person name="Fukuda T."/>
            <person name="Manabe T."/>
            <person name="Gomi K."/>
            <person name="Tabuchi M."/>
            <person name="Akimitsu K."/>
            <person name="Kataoka I."/>
        </authorList>
    </citation>
    <scope>NUCLEOTIDE SEQUENCE [LARGE SCALE GENOMIC DNA]</scope>
    <source>
        <strain evidence="3">cv. Fuchu</strain>
    </source>
</reference>
<evidence type="ECO:0000256" key="1">
    <source>
        <dbReference type="SAM" id="MobiDB-lite"/>
    </source>
</evidence>
<dbReference type="AlphaFoldDB" id="A0A7J0FAG8"/>
<organism evidence="2 3">
    <name type="scientific">Actinidia rufa</name>
    <dbReference type="NCBI Taxonomy" id="165716"/>
    <lineage>
        <taxon>Eukaryota</taxon>
        <taxon>Viridiplantae</taxon>
        <taxon>Streptophyta</taxon>
        <taxon>Embryophyta</taxon>
        <taxon>Tracheophyta</taxon>
        <taxon>Spermatophyta</taxon>
        <taxon>Magnoliopsida</taxon>
        <taxon>eudicotyledons</taxon>
        <taxon>Gunneridae</taxon>
        <taxon>Pentapetalae</taxon>
        <taxon>asterids</taxon>
        <taxon>Ericales</taxon>
        <taxon>Actinidiaceae</taxon>
        <taxon>Actinidia</taxon>
    </lineage>
</organism>
<evidence type="ECO:0000313" key="2">
    <source>
        <dbReference type="EMBL" id="GFY95209.1"/>
    </source>
</evidence>
<sequence length="299" mass="33049">MCPAIRWRFGSSSRSLIQSIIGPTNPSVYGLGFDFLDWESNGSQAVTDGVRPRATSNVGVLDLEPSDESVKIGPTSLHPQTDGLSNPPSARLLPLPTQDQLIQWIILESTGKLDVQIEFHIKTSVLDLEPLDELVKIGPTSLHLQTDGLSDTPSVRLLPLPAQDQLIQWIILGVSVSDLELFVRSKIGPTSLHIGPSLESTGKLDKIGPTSLHPQTGLSDPPSNLLERWMCKIEFHIRTGIQWLPRCDQRCVSDLEPDDRLDPPSVQLLPLHPNLLESWMLDVQIEFHIRTGNQMAPKV</sequence>
<comment type="caution">
    <text evidence="2">The sequence shown here is derived from an EMBL/GenBank/DDBJ whole genome shotgun (WGS) entry which is preliminary data.</text>
</comment>
<feature type="region of interest" description="Disordered" evidence="1">
    <location>
        <begin position="66"/>
        <end position="88"/>
    </location>
</feature>
<feature type="compositionally biased region" description="Polar residues" evidence="1">
    <location>
        <begin position="77"/>
        <end position="88"/>
    </location>
</feature>
<keyword evidence="3" id="KW-1185">Reference proteome</keyword>
<gene>
    <name evidence="2" type="ORF">Acr_10g0005940</name>
</gene>
<name>A0A7J0FAG8_9ERIC</name>